<accession>A0A6A6Z842</accession>
<dbReference type="Proteomes" id="UP000504636">
    <property type="component" value="Unplaced"/>
</dbReference>
<reference evidence="4" key="2">
    <citation type="submission" date="2020-04" db="EMBL/GenBank/DDBJ databases">
        <authorList>
            <consortium name="NCBI Genome Project"/>
        </authorList>
    </citation>
    <scope>NUCLEOTIDE SEQUENCE</scope>
    <source>
        <strain evidence="4">CBS 304.34</strain>
    </source>
</reference>
<evidence type="ECO:0000313" key="3">
    <source>
        <dbReference type="Proteomes" id="UP000504636"/>
    </source>
</evidence>
<name>A0A6A6Z842_9PEZI</name>
<feature type="region of interest" description="Disordered" evidence="1">
    <location>
        <begin position="1"/>
        <end position="158"/>
    </location>
</feature>
<evidence type="ECO:0000313" key="4">
    <source>
        <dbReference type="RefSeq" id="XP_033584246.1"/>
    </source>
</evidence>
<dbReference type="RefSeq" id="XP_033584246.1">
    <property type="nucleotide sequence ID" value="XM_033718596.1"/>
</dbReference>
<organism evidence="2">
    <name type="scientific">Mytilinidion resinicola</name>
    <dbReference type="NCBI Taxonomy" id="574789"/>
    <lineage>
        <taxon>Eukaryota</taxon>
        <taxon>Fungi</taxon>
        <taxon>Dikarya</taxon>
        <taxon>Ascomycota</taxon>
        <taxon>Pezizomycotina</taxon>
        <taxon>Dothideomycetes</taxon>
        <taxon>Pleosporomycetidae</taxon>
        <taxon>Mytilinidiales</taxon>
        <taxon>Mytilinidiaceae</taxon>
        <taxon>Mytilinidion</taxon>
    </lineage>
</organism>
<protein>
    <submittedName>
        <fullName evidence="2 4">Uncharacterized protein</fullName>
    </submittedName>
</protein>
<gene>
    <name evidence="2 4" type="ORF">BDZ99DRAFT_457033</name>
</gene>
<feature type="compositionally biased region" description="Basic and acidic residues" evidence="1">
    <location>
        <begin position="404"/>
        <end position="420"/>
    </location>
</feature>
<reference evidence="4" key="3">
    <citation type="submission" date="2025-04" db="UniProtKB">
        <authorList>
            <consortium name="RefSeq"/>
        </authorList>
    </citation>
    <scope>IDENTIFICATION</scope>
    <source>
        <strain evidence="4">CBS 304.34</strain>
    </source>
</reference>
<dbReference type="EMBL" id="MU003692">
    <property type="protein sequence ID" value="KAF2817282.1"/>
    <property type="molecule type" value="Genomic_DNA"/>
</dbReference>
<sequence>MDQPRRSSQHDNGRGLVSPRTDDNRRNNHSGPGQGDHPSPRMSRRQSPAGPQQNLRNPRKRRREVENGRGQGGNKRMARSPEPETEVEIEPYIKEEPMSPPPFAASASDPYSANRRPLRQLPDDVEIVSTRDARPLPVYYREQDPLPRTYKQMEEPASPTFVRVPSRTTHRQVDDQDLRRVASLQYARRPYSPAGPEPVPYSPTDVRHVRAASHAFNDRLAQQPVFRQASVRPPADQPRYIRDRSRSPVQEYLPRAHSPQAMAPPPRQIVVDQYGNKYYASPVVVDPRASMAPPSRRVEVDPYERAVTREPLVRAPVRIPDIYGEGDNHHRMPPPPSRRYVEPDVEMIEPRSYRQRGFSTRPVEPEYLPMREPLPIERRPVAAYEEMGPPPREYVSRSFSVRPDPVRREAPGEYIARHESVQPGLARRVDPAPQRYREVSMVPADPYAAADDRRYAYAAPPPQRRYLDEQDRPIEVAHDQYAGEPRRVSYRY</sequence>
<keyword evidence="3" id="KW-1185">Reference proteome</keyword>
<feature type="region of interest" description="Disordered" evidence="1">
    <location>
        <begin position="393"/>
        <end position="429"/>
    </location>
</feature>
<evidence type="ECO:0000313" key="2">
    <source>
        <dbReference type="EMBL" id="KAF2817282.1"/>
    </source>
</evidence>
<evidence type="ECO:0000256" key="1">
    <source>
        <dbReference type="SAM" id="MobiDB-lite"/>
    </source>
</evidence>
<feature type="compositionally biased region" description="Basic and acidic residues" evidence="1">
    <location>
        <begin position="1"/>
        <end position="13"/>
    </location>
</feature>
<reference evidence="2 4" key="1">
    <citation type="journal article" date="2020" name="Stud. Mycol.">
        <title>101 Dothideomycetes genomes: a test case for predicting lifestyles and emergence of pathogens.</title>
        <authorList>
            <person name="Haridas S."/>
            <person name="Albert R."/>
            <person name="Binder M."/>
            <person name="Bloem J."/>
            <person name="Labutti K."/>
            <person name="Salamov A."/>
            <person name="Andreopoulos B."/>
            <person name="Baker S."/>
            <person name="Barry K."/>
            <person name="Bills G."/>
            <person name="Bluhm B."/>
            <person name="Cannon C."/>
            <person name="Castanera R."/>
            <person name="Culley D."/>
            <person name="Daum C."/>
            <person name="Ezra D."/>
            <person name="Gonzalez J."/>
            <person name="Henrissat B."/>
            <person name="Kuo A."/>
            <person name="Liang C."/>
            <person name="Lipzen A."/>
            <person name="Lutzoni F."/>
            <person name="Magnuson J."/>
            <person name="Mondo S."/>
            <person name="Nolan M."/>
            <person name="Ohm R."/>
            <person name="Pangilinan J."/>
            <person name="Park H.-J."/>
            <person name="Ramirez L."/>
            <person name="Alfaro M."/>
            <person name="Sun H."/>
            <person name="Tritt A."/>
            <person name="Yoshinaga Y."/>
            <person name="Zwiers L.-H."/>
            <person name="Turgeon B."/>
            <person name="Goodwin S."/>
            <person name="Spatafora J."/>
            <person name="Crous P."/>
            <person name="Grigoriev I."/>
        </authorList>
    </citation>
    <scope>NUCLEOTIDE SEQUENCE</scope>
    <source>
        <strain evidence="2 4">CBS 304.34</strain>
    </source>
</reference>
<dbReference type="OrthoDB" id="5333304at2759"/>
<dbReference type="AlphaFoldDB" id="A0A6A6Z842"/>
<feature type="region of interest" description="Disordered" evidence="1">
    <location>
        <begin position="460"/>
        <end position="492"/>
    </location>
</feature>
<feature type="compositionally biased region" description="Basic and acidic residues" evidence="1">
    <location>
        <begin position="465"/>
        <end position="478"/>
    </location>
</feature>
<dbReference type="GeneID" id="54459489"/>
<proteinExistence type="predicted"/>
<feature type="compositionally biased region" description="Polar residues" evidence="1">
    <location>
        <begin position="45"/>
        <end position="56"/>
    </location>
</feature>
<feature type="compositionally biased region" description="Low complexity" evidence="1">
    <location>
        <begin position="104"/>
        <end position="113"/>
    </location>
</feature>